<proteinExistence type="predicted"/>
<dbReference type="InterPro" id="IPR011226">
    <property type="entry name" value="ATP-grasp_fam"/>
</dbReference>
<comment type="caution">
    <text evidence="1">The sequence shown here is derived from an EMBL/GenBank/DDBJ whole genome shotgun (WGS) entry which is preliminary data.</text>
</comment>
<reference evidence="1" key="2">
    <citation type="submission" date="2020-09" db="EMBL/GenBank/DDBJ databases">
        <authorList>
            <person name="Sun Q."/>
            <person name="Ohkuma M."/>
        </authorList>
    </citation>
    <scope>NUCLEOTIDE SEQUENCE</scope>
    <source>
        <strain evidence="1">JCM 31311</strain>
    </source>
</reference>
<gene>
    <name evidence="1" type="ORF">GCM10008957_51200</name>
</gene>
<dbReference type="SUPFAM" id="SSF56059">
    <property type="entry name" value="Glutathione synthetase ATP-binding domain-like"/>
    <property type="match status" value="1"/>
</dbReference>
<dbReference type="Pfam" id="PF15632">
    <property type="entry name" value="ATPgrasp_Ter"/>
    <property type="match status" value="1"/>
</dbReference>
<name>A0A918FFM1_9DEIO</name>
<sequence>MPTIYFNKNFSVTSAQLEQLRLSGQFATLASHSDPTSAMLGAADRALTEPRGLLGAPYVDWLLGTVRRERPEVFLVGKEAGRVAERRAEFEALGTRVIVVADAPTLRLLDRKNEFLSGWDADILPIPAWTTFHDAASFEAGIERLRSHPSFVPGSTRLCIKPARGIYAAGFRVLTEGRSLKSFLRGELYQMSLEEARRMFGLEETFPTMLLMHTLEGAERSVDCVAWRGELAAAVVRRKLPDGGPQYIEDRPDLLEAARRLTRAYQLSGIFNFQTKDDAHRQPNMLEINARASGGLRYSMAAGTDFAGLAAALSLGLLRAQDAPKPRTDLHVNEVKQAQVLQAAATLEDGPELLDEEDALA</sequence>
<dbReference type="PIRSF" id="PIRSF029120">
    <property type="entry name" value="UCP029120"/>
    <property type="match status" value="1"/>
</dbReference>
<evidence type="ECO:0000313" key="2">
    <source>
        <dbReference type="Proteomes" id="UP000603865"/>
    </source>
</evidence>
<dbReference type="AlphaFoldDB" id="A0A918FFM1"/>
<reference evidence="1" key="1">
    <citation type="journal article" date="2014" name="Int. J. Syst. Evol. Microbiol.">
        <title>Complete genome sequence of Corynebacterium casei LMG S-19264T (=DSM 44701T), isolated from a smear-ripened cheese.</title>
        <authorList>
            <consortium name="US DOE Joint Genome Institute (JGI-PGF)"/>
            <person name="Walter F."/>
            <person name="Albersmeier A."/>
            <person name="Kalinowski J."/>
            <person name="Ruckert C."/>
        </authorList>
    </citation>
    <scope>NUCLEOTIDE SEQUENCE</scope>
    <source>
        <strain evidence="1">JCM 31311</strain>
    </source>
</reference>
<keyword evidence="2" id="KW-1185">Reference proteome</keyword>
<dbReference type="Gene3D" id="3.30.470.20">
    <property type="entry name" value="ATP-grasp fold, B domain"/>
    <property type="match status" value="1"/>
</dbReference>
<evidence type="ECO:0000313" key="1">
    <source>
        <dbReference type="EMBL" id="GGR34956.1"/>
    </source>
</evidence>
<dbReference type="RefSeq" id="WP_189093367.1">
    <property type="nucleotide sequence ID" value="NZ_BMQL01000066.1"/>
</dbReference>
<organism evidence="1 2">
    <name type="scientific">Deinococcus ruber</name>
    <dbReference type="NCBI Taxonomy" id="1848197"/>
    <lineage>
        <taxon>Bacteria</taxon>
        <taxon>Thermotogati</taxon>
        <taxon>Deinococcota</taxon>
        <taxon>Deinococci</taxon>
        <taxon>Deinococcales</taxon>
        <taxon>Deinococcaceae</taxon>
        <taxon>Deinococcus</taxon>
    </lineage>
</organism>
<accession>A0A918FFM1</accession>
<dbReference type="Proteomes" id="UP000603865">
    <property type="component" value="Unassembled WGS sequence"/>
</dbReference>
<protein>
    <recommendedName>
        <fullName evidence="3">ATP-grasp domain-containing protein</fullName>
    </recommendedName>
</protein>
<evidence type="ECO:0008006" key="3">
    <source>
        <dbReference type="Google" id="ProtNLM"/>
    </source>
</evidence>
<dbReference type="EMBL" id="BMQL01000066">
    <property type="protein sequence ID" value="GGR34956.1"/>
    <property type="molecule type" value="Genomic_DNA"/>
</dbReference>